<keyword evidence="2" id="KW-1185">Reference proteome</keyword>
<organism evidence="1 2">
    <name type="scientific">Sphingomonas sanxanigenens DSM 19645 = NX02</name>
    <dbReference type="NCBI Taxonomy" id="1123269"/>
    <lineage>
        <taxon>Bacteria</taxon>
        <taxon>Pseudomonadati</taxon>
        <taxon>Pseudomonadota</taxon>
        <taxon>Alphaproteobacteria</taxon>
        <taxon>Sphingomonadales</taxon>
        <taxon>Sphingomonadaceae</taxon>
        <taxon>Sphingomonas</taxon>
    </lineage>
</organism>
<sequence>MEDGDIGHEDVTALWIEQWAADIYRDALAA</sequence>
<dbReference type="AlphaFoldDB" id="W0AB34"/>
<evidence type="ECO:0000313" key="1">
    <source>
        <dbReference type="EMBL" id="AHE53697.1"/>
    </source>
</evidence>
<gene>
    <name evidence="1" type="ORF">NX02_09885</name>
</gene>
<evidence type="ECO:0000313" key="2">
    <source>
        <dbReference type="Proteomes" id="UP000018851"/>
    </source>
</evidence>
<name>W0AB34_9SPHN</name>
<reference evidence="1 2" key="1">
    <citation type="submission" date="2013-07" db="EMBL/GenBank/DDBJ databases">
        <title>Completed genome of Sphingomonas sanxanigenens NX02.</title>
        <authorList>
            <person name="Ma T."/>
            <person name="Huang H."/>
            <person name="Wu M."/>
            <person name="Li X."/>
            <person name="Li G."/>
        </authorList>
    </citation>
    <scope>NUCLEOTIDE SEQUENCE [LARGE SCALE GENOMIC DNA]</scope>
    <source>
        <strain evidence="1 2">NX02</strain>
    </source>
</reference>
<proteinExistence type="predicted"/>
<accession>W0AB34</accession>
<dbReference type="EMBL" id="CP006644">
    <property type="protein sequence ID" value="AHE53697.1"/>
    <property type="molecule type" value="Genomic_DNA"/>
</dbReference>
<dbReference type="Proteomes" id="UP000018851">
    <property type="component" value="Chromosome"/>
</dbReference>
<dbReference type="STRING" id="1123269.NX02_09885"/>
<dbReference type="KEGG" id="ssan:NX02_09885"/>
<dbReference type="HOGENOM" id="CLU_3405522_0_0_5"/>
<protein>
    <submittedName>
        <fullName evidence="1">Uncharacterized protein</fullName>
    </submittedName>
</protein>